<evidence type="ECO:0000313" key="2">
    <source>
        <dbReference type="Proteomes" id="UP000485058"/>
    </source>
</evidence>
<protein>
    <submittedName>
        <fullName evidence="1">Uncharacterized protein</fullName>
    </submittedName>
</protein>
<dbReference type="Proteomes" id="UP000485058">
    <property type="component" value="Unassembled WGS sequence"/>
</dbReference>
<proteinExistence type="predicted"/>
<comment type="caution">
    <text evidence="1">The sequence shown here is derived from an EMBL/GenBank/DDBJ whole genome shotgun (WGS) entry which is preliminary data.</text>
</comment>
<accession>A0A699ZJS8</accession>
<reference evidence="1 2" key="1">
    <citation type="submission" date="2020-02" db="EMBL/GenBank/DDBJ databases">
        <title>Draft genome sequence of Haematococcus lacustris strain NIES-144.</title>
        <authorList>
            <person name="Morimoto D."/>
            <person name="Nakagawa S."/>
            <person name="Yoshida T."/>
            <person name="Sawayama S."/>
        </authorList>
    </citation>
    <scope>NUCLEOTIDE SEQUENCE [LARGE SCALE GENOMIC DNA]</scope>
    <source>
        <strain evidence="1 2">NIES-144</strain>
    </source>
</reference>
<name>A0A699ZJS8_HAELA</name>
<sequence>VLAEALQGVAVLQVAHQLAAVMGCDRVLVMAAGKLLYWLIVQVGHAEGLLQLGFSLLAGCLGVATYYSPLLAALWQVVKFGAPLYYGALHMTQRAPRAAVHGALLALAESLHRELQLSSPAAGAGGQQAHSPAAGSLAGLGLSEPESSNNKYHAQAETLVIYT</sequence>
<dbReference type="EMBL" id="BLLF01001804">
    <property type="protein sequence ID" value="GFH21320.1"/>
    <property type="molecule type" value="Genomic_DNA"/>
</dbReference>
<keyword evidence="2" id="KW-1185">Reference proteome</keyword>
<dbReference type="AlphaFoldDB" id="A0A699ZJS8"/>
<feature type="non-terminal residue" evidence="1">
    <location>
        <position position="1"/>
    </location>
</feature>
<organism evidence="1 2">
    <name type="scientific">Haematococcus lacustris</name>
    <name type="common">Green alga</name>
    <name type="synonym">Haematococcus pluvialis</name>
    <dbReference type="NCBI Taxonomy" id="44745"/>
    <lineage>
        <taxon>Eukaryota</taxon>
        <taxon>Viridiplantae</taxon>
        <taxon>Chlorophyta</taxon>
        <taxon>core chlorophytes</taxon>
        <taxon>Chlorophyceae</taxon>
        <taxon>CS clade</taxon>
        <taxon>Chlamydomonadales</taxon>
        <taxon>Haematococcaceae</taxon>
        <taxon>Haematococcus</taxon>
    </lineage>
</organism>
<evidence type="ECO:0000313" key="1">
    <source>
        <dbReference type="EMBL" id="GFH21320.1"/>
    </source>
</evidence>
<gene>
    <name evidence="1" type="ORF">HaLaN_18596</name>
</gene>